<dbReference type="AlphaFoldDB" id="A0AAU9RFT7"/>
<evidence type="ECO:0000313" key="9">
    <source>
        <dbReference type="Proteomes" id="UP000836841"/>
    </source>
</evidence>
<proteinExistence type="predicted"/>
<comment type="subcellular location">
    <subcellularLocation>
        <location evidence="1">Nucleus</location>
    </subcellularLocation>
</comment>
<evidence type="ECO:0000256" key="5">
    <source>
        <dbReference type="ARBA" id="ARBA00023242"/>
    </source>
</evidence>
<dbReference type="PANTHER" id="PTHR31920">
    <property type="entry name" value="B3 DOMAIN-CONTAINING"/>
    <property type="match status" value="1"/>
</dbReference>
<dbReference type="EMBL" id="OU466857">
    <property type="protein sequence ID" value="CAH2037325.1"/>
    <property type="molecule type" value="Genomic_DNA"/>
</dbReference>
<keyword evidence="3" id="KW-0238">DNA-binding</keyword>
<dbReference type="InterPro" id="IPR003340">
    <property type="entry name" value="B3_DNA-bd"/>
</dbReference>
<dbReference type="SUPFAM" id="SSF101936">
    <property type="entry name" value="DNA-binding pseudobarrel domain"/>
    <property type="match status" value="1"/>
</dbReference>
<keyword evidence="5" id="KW-0539">Nucleus</keyword>
<keyword evidence="4" id="KW-0804">Transcription</keyword>
<evidence type="ECO:0000256" key="2">
    <source>
        <dbReference type="ARBA" id="ARBA00023015"/>
    </source>
</evidence>
<dbReference type="PANTHER" id="PTHR31920:SF145">
    <property type="entry name" value="B3 DOMAIN-CONTAINING PROTEIN REM20-LIKE ISOFORM X1"/>
    <property type="match status" value="1"/>
</dbReference>
<sequence length="137" mass="15896">MAATNEERFMKPFISEKSSESLEIPMGFNEYLPDPLPNVVELLDYGGRSWSVRMKKRGRRVFLTIGWENFVKENNLEDGKMMNFIYDCNRSFYVIIFGHDGVSESRDFPQVVIDVDEYGTGEEEDEEDEGEDDNISN</sequence>
<dbReference type="SMART" id="SM01019">
    <property type="entry name" value="B3"/>
    <property type="match status" value="1"/>
</dbReference>
<evidence type="ECO:0000256" key="6">
    <source>
        <dbReference type="SAM" id="MobiDB-lite"/>
    </source>
</evidence>
<dbReference type="Pfam" id="PF02362">
    <property type="entry name" value="B3"/>
    <property type="match status" value="1"/>
</dbReference>
<dbReference type="PROSITE" id="PS50863">
    <property type="entry name" value="B3"/>
    <property type="match status" value="1"/>
</dbReference>
<dbReference type="InterPro" id="IPR015300">
    <property type="entry name" value="DNA-bd_pseudobarrel_sf"/>
</dbReference>
<feature type="domain" description="TF-B3" evidence="7">
    <location>
        <begin position="7"/>
        <end position="100"/>
    </location>
</feature>
<protein>
    <recommendedName>
        <fullName evidence="7">TF-B3 domain-containing protein</fullName>
    </recommendedName>
</protein>
<gene>
    <name evidence="8" type="ORF">TAV2_LOCUS2978</name>
</gene>
<keyword evidence="9" id="KW-1185">Reference proteome</keyword>
<evidence type="ECO:0000256" key="4">
    <source>
        <dbReference type="ARBA" id="ARBA00023163"/>
    </source>
</evidence>
<feature type="region of interest" description="Disordered" evidence="6">
    <location>
        <begin position="116"/>
        <end position="137"/>
    </location>
</feature>
<dbReference type="Gene3D" id="2.40.330.10">
    <property type="entry name" value="DNA-binding pseudobarrel domain"/>
    <property type="match status" value="1"/>
</dbReference>
<keyword evidence="2" id="KW-0805">Transcription regulation</keyword>
<reference evidence="8 9" key="1">
    <citation type="submission" date="2022-03" db="EMBL/GenBank/DDBJ databases">
        <authorList>
            <person name="Nunn A."/>
            <person name="Chopra R."/>
            <person name="Nunn A."/>
            <person name="Contreras Garrido A."/>
        </authorList>
    </citation>
    <scope>NUCLEOTIDE SEQUENCE [LARGE SCALE GENOMIC DNA]</scope>
</reference>
<name>A0AAU9RFT7_THLAR</name>
<evidence type="ECO:0000313" key="8">
    <source>
        <dbReference type="EMBL" id="CAH2037325.1"/>
    </source>
</evidence>
<evidence type="ECO:0000259" key="7">
    <source>
        <dbReference type="PROSITE" id="PS50863"/>
    </source>
</evidence>
<evidence type="ECO:0000256" key="1">
    <source>
        <dbReference type="ARBA" id="ARBA00004123"/>
    </source>
</evidence>
<accession>A0AAU9RFT7</accession>
<dbReference type="InterPro" id="IPR050655">
    <property type="entry name" value="Plant_B3_domain"/>
</dbReference>
<dbReference type="Proteomes" id="UP000836841">
    <property type="component" value="Chromosome 1"/>
</dbReference>
<evidence type="ECO:0000256" key="3">
    <source>
        <dbReference type="ARBA" id="ARBA00023125"/>
    </source>
</evidence>
<dbReference type="GO" id="GO:0003677">
    <property type="term" value="F:DNA binding"/>
    <property type="evidence" value="ECO:0007669"/>
    <property type="project" value="UniProtKB-KW"/>
</dbReference>
<dbReference type="GO" id="GO:0005634">
    <property type="term" value="C:nucleus"/>
    <property type="evidence" value="ECO:0007669"/>
    <property type="project" value="UniProtKB-SubCell"/>
</dbReference>
<organism evidence="8 9">
    <name type="scientific">Thlaspi arvense</name>
    <name type="common">Field penny-cress</name>
    <dbReference type="NCBI Taxonomy" id="13288"/>
    <lineage>
        <taxon>Eukaryota</taxon>
        <taxon>Viridiplantae</taxon>
        <taxon>Streptophyta</taxon>
        <taxon>Embryophyta</taxon>
        <taxon>Tracheophyta</taxon>
        <taxon>Spermatophyta</taxon>
        <taxon>Magnoliopsida</taxon>
        <taxon>eudicotyledons</taxon>
        <taxon>Gunneridae</taxon>
        <taxon>Pentapetalae</taxon>
        <taxon>rosids</taxon>
        <taxon>malvids</taxon>
        <taxon>Brassicales</taxon>
        <taxon>Brassicaceae</taxon>
        <taxon>Thlaspideae</taxon>
        <taxon>Thlaspi</taxon>
    </lineage>
</organism>